<dbReference type="EMBL" id="PHKV01000006">
    <property type="protein sequence ID" value="PKV11617.1"/>
    <property type="molecule type" value="Genomic_DNA"/>
</dbReference>
<proteinExistence type="predicted"/>
<accession>A0A2N3RGJ8</accession>
<dbReference type="Proteomes" id="UP000233720">
    <property type="component" value="Unassembled WGS sequence"/>
</dbReference>
<sequence length="74" mass="8196">MGEELVVMNTERGLYFSLDAVGKDIWTHLASPCTFVVLCDRLCADYATTRSRIETDVASLLETLRSAGTIEIRA</sequence>
<dbReference type="InterPro" id="IPR041881">
    <property type="entry name" value="PqqD_sf"/>
</dbReference>
<dbReference type="RefSeq" id="WP_101364348.1">
    <property type="nucleotide sequence ID" value="NZ_CP096139.1"/>
</dbReference>
<reference evidence="3" key="2">
    <citation type="submission" date="2022-04" db="EMBL/GenBank/DDBJ databases">
        <title>Xanthomonas prunicola pv. tritici, a pathogen causing a previously unreported foliar disease of wheat.</title>
        <authorList>
            <person name="Clavijo F."/>
            <person name="Curland R.D."/>
            <person name="Dill-Macky R."/>
            <person name="Pereyra S."/>
            <person name="Roman-Reyna V."/>
            <person name="Siri M.I."/>
        </authorList>
    </citation>
    <scope>NUCLEOTIDE SEQUENCE</scope>
    <source>
        <strain evidence="3">CIX249</strain>
    </source>
</reference>
<organism evidence="1 4">
    <name type="scientific">Xanthomonas prunicola</name>
    <dbReference type="NCBI Taxonomy" id="2053930"/>
    <lineage>
        <taxon>Bacteria</taxon>
        <taxon>Pseudomonadati</taxon>
        <taxon>Pseudomonadota</taxon>
        <taxon>Gammaproteobacteria</taxon>
        <taxon>Lysobacterales</taxon>
        <taxon>Lysobacteraceae</taxon>
        <taxon>Xanthomonas</taxon>
    </lineage>
</organism>
<name>A0A2N3RGJ8_9XANT</name>
<reference evidence="4 5" key="1">
    <citation type="submission" date="2017-11" db="EMBL/GenBank/DDBJ databases">
        <title>Xanthomonas prunicola sp. nov., a novel pathogen that affects nectarine (Prunus persica var. nectarine) trees.</title>
        <authorList>
            <person name="Lopez M."/>
            <person name="Lopez-Soriano P."/>
            <person name="Garita-Cambronero J."/>
            <person name="Beltran C."/>
            <person name="Taghouti G."/>
            <person name="Portier P."/>
            <person name="Cubero J."/>
            <person name="Fischer-Le Saux M."/>
            <person name="Marco-Noales E."/>
        </authorList>
    </citation>
    <scope>NUCLEOTIDE SEQUENCE [LARGE SCALE GENOMIC DNA]</scope>
    <source>
        <strain evidence="1 4">CFBP8353</strain>
        <strain evidence="2 5">CFBP8354</strain>
    </source>
</reference>
<evidence type="ECO:0000313" key="1">
    <source>
        <dbReference type="EMBL" id="PKV11617.1"/>
    </source>
</evidence>
<evidence type="ECO:0000313" key="2">
    <source>
        <dbReference type="EMBL" id="PKV15690.1"/>
    </source>
</evidence>
<dbReference type="Proteomes" id="UP001058381">
    <property type="component" value="Chromosome"/>
</dbReference>
<dbReference type="InterPro" id="IPR008792">
    <property type="entry name" value="PQQD"/>
</dbReference>
<dbReference type="EMBL" id="CP096142">
    <property type="protein sequence ID" value="UXA67434.1"/>
    <property type="molecule type" value="Genomic_DNA"/>
</dbReference>
<keyword evidence="5" id="KW-1185">Reference proteome</keyword>
<dbReference type="EMBL" id="PHKW01000007">
    <property type="protein sequence ID" value="PKV15690.1"/>
    <property type="molecule type" value="Genomic_DNA"/>
</dbReference>
<dbReference type="AlphaFoldDB" id="A0A2N3RGJ8"/>
<gene>
    <name evidence="3" type="ORF">M0D43_11060</name>
    <name evidence="1" type="ORF">XpruCFBP8353_17045</name>
    <name evidence="2" type="ORF">XpruCFBP8354_18165</name>
</gene>
<dbReference type="Proteomes" id="UP000233748">
    <property type="component" value="Unassembled WGS sequence"/>
</dbReference>
<evidence type="ECO:0000313" key="5">
    <source>
        <dbReference type="Proteomes" id="UP000233748"/>
    </source>
</evidence>
<evidence type="ECO:0000313" key="3">
    <source>
        <dbReference type="EMBL" id="UXA67434.1"/>
    </source>
</evidence>
<protein>
    <submittedName>
        <fullName evidence="1">PqqD family protein</fullName>
    </submittedName>
</protein>
<dbReference type="GeneID" id="75151900"/>
<evidence type="ECO:0000313" key="4">
    <source>
        <dbReference type="Proteomes" id="UP000233720"/>
    </source>
</evidence>
<dbReference type="Gene3D" id="1.10.10.1150">
    <property type="entry name" value="Coenzyme PQQ synthesis protein D (PqqD)"/>
    <property type="match status" value="1"/>
</dbReference>
<dbReference type="Pfam" id="PF05402">
    <property type="entry name" value="PqqD"/>
    <property type="match status" value="1"/>
</dbReference>